<dbReference type="Proteomes" id="UP000265520">
    <property type="component" value="Unassembled WGS sequence"/>
</dbReference>
<reference evidence="1 2" key="1">
    <citation type="journal article" date="2018" name="Front. Plant Sci.">
        <title>Red Clover (Trifolium pratense) and Zigzag Clover (T. medium) - A Picture of Genomic Similarities and Differences.</title>
        <authorList>
            <person name="Dluhosova J."/>
            <person name="Istvanek J."/>
            <person name="Nedelnik J."/>
            <person name="Repkova J."/>
        </authorList>
    </citation>
    <scope>NUCLEOTIDE SEQUENCE [LARGE SCALE GENOMIC DNA]</scope>
    <source>
        <strain evidence="2">cv. 10/8</strain>
        <tissue evidence="1">Leaf</tissue>
    </source>
</reference>
<dbReference type="EMBL" id="LXQA010098646">
    <property type="protein sequence ID" value="MCI15929.1"/>
    <property type="molecule type" value="Genomic_DNA"/>
</dbReference>
<proteinExistence type="predicted"/>
<accession>A0A392PWQ4</accession>
<feature type="non-terminal residue" evidence="1">
    <location>
        <position position="1"/>
    </location>
</feature>
<evidence type="ECO:0000313" key="2">
    <source>
        <dbReference type="Proteomes" id="UP000265520"/>
    </source>
</evidence>
<evidence type="ECO:0000313" key="1">
    <source>
        <dbReference type="EMBL" id="MCI15929.1"/>
    </source>
</evidence>
<sequence>FLNLELHFQQRNKIVEFSGLAQSRLATGSDPESVEKGPFGNIWRQSATRLALFRLARVGDVGTKCVYVKTL</sequence>
<name>A0A392PWQ4_9FABA</name>
<comment type="caution">
    <text evidence="1">The sequence shown here is derived from an EMBL/GenBank/DDBJ whole genome shotgun (WGS) entry which is preliminary data.</text>
</comment>
<keyword evidence="2" id="KW-1185">Reference proteome</keyword>
<protein>
    <submittedName>
        <fullName evidence="1">Uncharacterized protein</fullName>
    </submittedName>
</protein>
<dbReference type="AlphaFoldDB" id="A0A392PWQ4"/>
<organism evidence="1 2">
    <name type="scientific">Trifolium medium</name>
    <dbReference type="NCBI Taxonomy" id="97028"/>
    <lineage>
        <taxon>Eukaryota</taxon>
        <taxon>Viridiplantae</taxon>
        <taxon>Streptophyta</taxon>
        <taxon>Embryophyta</taxon>
        <taxon>Tracheophyta</taxon>
        <taxon>Spermatophyta</taxon>
        <taxon>Magnoliopsida</taxon>
        <taxon>eudicotyledons</taxon>
        <taxon>Gunneridae</taxon>
        <taxon>Pentapetalae</taxon>
        <taxon>rosids</taxon>
        <taxon>fabids</taxon>
        <taxon>Fabales</taxon>
        <taxon>Fabaceae</taxon>
        <taxon>Papilionoideae</taxon>
        <taxon>50 kb inversion clade</taxon>
        <taxon>NPAAA clade</taxon>
        <taxon>Hologalegina</taxon>
        <taxon>IRL clade</taxon>
        <taxon>Trifolieae</taxon>
        <taxon>Trifolium</taxon>
    </lineage>
</organism>